<feature type="coiled-coil region" evidence="16">
    <location>
        <begin position="201"/>
        <end position="228"/>
    </location>
</feature>
<evidence type="ECO:0000256" key="4">
    <source>
        <dbReference type="ARBA" id="ARBA00011903"/>
    </source>
</evidence>
<evidence type="ECO:0000256" key="6">
    <source>
        <dbReference type="ARBA" id="ARBA00022519"/>
    </source>
</evidence>
<organism evidence="20 21">
    <name type="scientific">Candidatus Polarisedimenticola svalbardensis</name>
    <dbReference type="NCBI Taxonomy" id="2886004"/>
    <lineage>
        <taxon>Bacteria</taxon>
        <taxon>Pseudomonadati</taxon>
        <taxon>Acidobacteriota</taxon>
        <taxon>Candidatus Polarisedimenticolia</taxon>
        <taxon>Candidatus Polarisedimenticolales</taxon>
        <taxon>Candidatus Polarisedimenticolaceae</taxon>
        <taxon>Candidatus Polarisedimenticola</taxon>
    </lineage>
</organism>
<evidence type="ECO:0000256" key="13">
    <source>
        <dbReference type="ARBA" id="ARBA00023136"/>
    </source>
</evidence>
<evidence type="ECO:0000256" key="11">
    <source>
        <dbReference type="ARBA" id="ARBA00022840"/>
    </source>
</evidence>
<accession>A0A8J6XZY5</accession>
<evidence type="ECO:0000256" key="15">
    <source>
        <dbReference type="ARBA" id="ARBA00051245"/>
    </source>
</evidence>
<dbReference type="GO" id="GO:0004715">
    <property type="term" value="F:non-membrane spanning protein tyrosine kinase activity"/>
    <property type="evidence" value="ECO:0007669"/>
    <property type="project" value="UniProtKB-EC"/>
</dbReference>
<evidence type="ECO:0000256" key="16">
    <source>
        <dbReference type="SAM" id="Coils"/>
    </source>
</evidence>
<feature type="coiled-coil region" evidence="16">
    <location>
        <begin position="340"/>
        <end position="402"/>
    </location>
</feature>
<evidence type="ECO:0000313" key="21">
    <source>
        <dbReference type="Proteomes" id="UP000648239"/>
    </source>
</evidence>
<evidence type="ECO:0000256" key="9">
    <source>
        <dbReference type="ARBA" id="ARBA00022741"/>
    </source>
</evidence>
<feature type="transmembrane region" description="Helical" evidence="17">
    <location>
        <begin position="23"/>
        <end position="47"/>
    </location>
</feature>
<sequence length="740" mass="81379">MISEVNTYQHLNKLWNVVVKRRWAVIITVVAVMTVALFWSLLATPLYRSTATIQIERRGPDILNFRDISRMDYSMTAYMDFYETQHQILRSDEIARRASKRLGLSSATEGTAAEPSLLDRLAKVRNLIPRKGSTQPPSREDMGLAQVKAGLSITPSRTSQLVEIAYSAPDPEMAARVANAVTDAYIEYNMESSTNTSAGASEFLIDQIETLKQETHRMEEELQDYGEAKNIVSMDDNSNITLRALSDIAAQQTAAKARLAEKKAFLSATKDTPPAALPQIQESELILHLKQQTSTLEGEINRMQGRFKEGWPELQAMQSKYDLLKTRLGEEIDAIAATTLEAAEAEHLKASKEVENLDALLLKAEENAQNLRRDTIDYGSLLAEVEKKRETLRSLLARQDEMQISSSLSDPKIKLTNVRIVERARAAGVPYKPNTKKNLAYALIGGLLLGLGLTFLLDFLDNTVDSTRDLEELIRLPVLASIPRVSSQERSILPVSRKKAGSYPGGSQVELITHRDAMSPVAEAYRDLRTAILLSGAGKPPRSITITSAMPGEGKSSTILNLGIVLAQLGKRVVVVDSDLRRPRLHLALDQPNEAGASTYLSGMETDVKLLIQPTVVENLEFLPSGPIPPNPSELLDGPVFTRLLQALKAAGYDHILLDAPPVLAVADPMILASIADCSLLVVRAGSTPKQAIRHSTDKFRKSDIRLVGAVLNDTETSLPDYRNYPRKYSELSSHSSGGA</sequence>
<dbReference type="Proteomes" id="UP000648239">
    <property type="component" value="Unassembled WGS sequence"/>
</dbReference>
<keyword evidence="9" id="KW-0547">Nucleotide-binding</keyword>
<dbReference type="NCBIfam" id="TIGR01007">
    <property type="entry name" value="eps_fam"/>
    <property type="match status" value="1"/>
</dbReference>
<keyword evidence="8 17" id="KW-0812">Transmembrane</keyword>
<evidence type="ECO:0000256" key="2">
    <source>
        <dbReference type="ARBA" id="ARBA00007316"/>
    </source>
</evidence>
<dbReference type="InterPro" id="IPR025669">
    <property type="entry name" value="AAA_dom"/>
</dbReference>
<comment type="catalytic activity">
    <reaction evidence="15">
        <text>L-tyrosyl-[protein] + ATP = O-phospho-L-tyrosyl-[protein] + ADP + H(+)</text>
        <dbReference type="Rhea" id="RHEA:10596"/>
        <dbReference type="Rhea" id="RHEA-COMP:10136"/>
        <dbReference type="Rhea" id="RHEA-COMP:20101"/>
        <dbReference type="ChEBI" id="CHEBI:15378"/>
        <dbReference type="ChEBI" id="CHEBI:30616"/>
        <dbReference type="ChEBI" id="CHEBI:46858"/>
        <dbReference type="ChEBI" id="CHEBI:61978"/>
        <dbReference type="ChEBI" id="CHEBI:456216"/>
        <dbReference type="EC" id="2.7.10.2"/>
    </reaction>
</comment>
<dbReference type="CDD" id="cd05387">
    <property type="entry name" value="BY-kinase"/>
    <property type="match status" value="1"/>
</dbReference>
<evidence type="ECO:0000256" key="10">
    <source>
        <dbReference type="ARBA" id="ARBA00022777"/>
    </source>
</evidence>
<evidence type="ECO:0000256" key="8">
    <source>
        <dbReference type="ARBA" id="ARBA00022692"/>
    </source>
</evidence>
<gene>
    <name evidence="20" type="ORF">IFK94_10520</name>
</gene>
<evidence type="ECO:0000256" key="3">
    <source>
        <dbReference type="ARBA" id="ARBA00008883"/>
    </source>
</evidence>
<proteinExistence type="inferred from homology"/>
<feature type="domain" description="Polysaccharide chain length determinant N-terminal" evidence="18">
    <location>
        <begin position="11"/>
        <end position="100"/>
    </location>
</feature>
<keyword evidence="10" id="KW-0418">Kinase</keyword>
<keyword evidence="16" id="KW-0175">Coiled coil</keyword>
<dbReference type="GO" id="GO:0005524">
    <property type="term" value="F:ATP binding"/>
    <property type="evidence" value="ECO:0007669"/>
    <property type="project" value="UniProtKB-KW"/>
</dbReference>
<evidence type="ECO:0000256" key="7">
    <source>
        <dbReference type="ARBA" id="ARBA00022679"/>
    </source>
</evidence>
<dbReference type="Pfam" id="PF13614">
    <property type="entry name" value="AAA_31"/>
    <property type="match status" value="1"/>
</dbReference>
<keyword evidence="12 17" id="KW-1133">Transmembrane helix</keyword>
<dbReference type="InterPro" id="IPR003856">
    <property type="entry name" value="LPS_length_determ_N"/>
</dbReference>
<protein>
    <recommendedName>
        <fullName evidence="4">non-specific protein-tyrosine kinase</fullName>
        <ecNumber evidence="4">2.7.10.2</ecNumber>
    </recommendedName>
</protein>
<evidence type="ECO:0000256" key="14">
    <source>
        <dbReference type="ARBA" id="ARBA00023137"/>
    </source>
</evidence>
<comment type="similarity">
    <text evidence="2">Belongs to the CpsD/CapB family.</text>
</comment>
<dbReference type="PANTHER" id="PTHR32309:SF13">
    <property type="entry name" value="FERRIC ENTEROBACTIN TRANSPORT PROTEIN FEPE"/>
    <property type="match status" value="1"/>
</dbReference>
<evidence type="ECO:0000259" key="19">
    <source>
        <dbReference type="Pfam" id="PF13614"/>
    </source>
</evidence>
<dbReference type="EMBL" id="JACXWD010000034">
    <property type="protein sequence ID" value="MBD3868545.1"/>
    <property type="molecule type" value="Genomic_DNA"/>
</dbReference>
<dbReference type="PANTHER" id="PTHR32309">
    <property type="entry name" value="TYROSINE-PROTEIN KINASE"/>
    <property type="match status" value="1"/>
</dbReference>
<name>A0A8J6XZY5_9BACT</name>
<evidence type="ECO:0000256" key="5">
    <source>
        <dbReference type="ARBA" id="ARBA00022475"/>
    </source>
</evidence>
<keyword evidence="7 20" id="KW-0808">Transferase</keyword>
<evidence type="ECO:0000259" key="18">
    <source>
        <dbReference type="Pfam" id="PF02706"/>
    </source>
</evidence>
<dbReference type="Pfam" id="PF02706">
    <property type="entry name" value="Wzz"/>
    <property type="match status" value="1"/>
</dbReference>
<evidence type="ECO:0000313" key="20">
    <source>
        <dbReference type="EMBL" id="MBD3868545.1"/>
    </source>
</evidence>
<evidence type="ECO:0000256" key="12">
    <source>
        <dbReference type="ARBA" id="ARBA00022989"/>
    </source>
</evidence>
<dbReference type="InterPro" id="IPR050445">
    <property type="entry name" value="Bact_polysacc_biosynth/exp"/>
</dbReference>
<dbReference type="Gene3D" id="3.40.50.300">
    <property type="entry name" value="P-loop containing nucleotide triphosphate hydrolases"/>
    <property type="match status" value="1"/>
</dbReference>
<comment type="caution">
    <text evidence="20">The sequence shown here is derived from an EMBL/GenBank/DDBJ whole genome shotgun (WGS) entry which is preliminary data.</text>
</comment>
<keyword evidence="11" id="KW-0067">ATP-binding</keyword>
<keyword evidence="5" id="KW-1003">Cell membrane</keyword>
<dbReference type="AlphaFoldDB" id="A0A8J6XZY5"/>
<dbReference type="GO" id="GO:0005886">
    <property type="term" value="C:plasma membrane"/>
    <property type="evidence" value="ECO:0007669"/>
    <property type="project" value="UniProtKB-SubCell"/>
</dbReference>
<dbReference type="InterPro" id="IPR027417">
    <property type="entry name" value="P-loop_NTPase"/>
</dbReference>
<dbReference type="SUPFAM" id="SSF52540">
    <property type="entry name" value="P-loop containing nucleoside triphosphate hydrolases"/>
    <property type="match status" value="1"/>
</dbReference>
<dbReference type="InterPro" id="IPR005702">
    <property type="entry name" value="Wzc-like_C"/>
</dbReference>
<keyword evidence="13 17" id="KW-0472">Membrane</keyword>
<evidence type="ECO:0000256" key="17">
    <source>
        <dbReference type="SAM" id="Phobius"/>
    </source>
</evidence>
<comment type="subcellular location">
    <subcellularLocation>
        <location evidence="1">Cell inner membrane</location>
        <topology evidence="1">Multi-pass membrane protein</topology>
    </subcellularLocation>
</comment>
<evidence type="ECO:0000256" key="1">
    <source>
        <dbReference type="ARBA" id="ARBA00004429"/>
    </source>
</evidence>
<reference evidence="20 21" key="1">
    <citation type="submission" date="2020-08" db="EMBL/GenBank/DDBJ databases">
        <title>Acidobacteriota in marine sediments use diverse sulfur dissimilation pathways.</title>
        <authorList>
            <person name="Wasmund K."/>
        </authorList>
    </citation>
    <scope>NUCLEOTIDE SEQUENCE [LARGE SCALE GENOMIC DNA]</scope>
    <source>
        <strain evidence="20">MAG AM4</strain>
    </source>
</reference>
<feature type="domain" description="AAA" evidence="19">
    <location>
        <begin position="543"/>
        <end position="683"/>
    </location>
</feature>
<keyword evidence="14" id="KW-0829">Tyrosine-protein kinase</keyword>
<keyword evidence="6" id="KW-0997">Cell inner membrane</keyword>
<dbReference type="EC" id="2.7.10.2" evidence="4"/>
<comment type="similarity">
    <text evidence="3">Belongs to the etk/wzc family.</text>
</comment>